<comment type="subcellular location">
    <subcellularLocation>
        <location evidence="1">Endoplasmic reticulum membrane</location>
        <topology evidence="1">Single-pass type I membrane protein</topology>
    </subcellularLocation>
</comment>
<sequence>MKLLIAVVLLLSVGHIESLNGDSVLLRDIQVLTLYRSRYTTARRSSPIPQLKCVGGSAGCQAFIPDVVQCVNKGWDGVDVQWECRTDMDNAYRFGHIEVSCEGFSHPADAYILKGSCGLEYTMDLTEEGKRRAQGSMGSHSGFGGYPGTNTSYGFHSENYGSYRQAYPGRQDAPSMGGGFWTAMGTGGVLGYLFGRQRSQSYNSDHSGFMNNRHHTTDPSSSSGTRTASGFGGTKRR</sequence>
<evidence type="ECO:0000256" key="15">
    <source>
        <dbReference type="SAM" id="SignalP"/>
    </source>
</evidence>
<keyword evidence="11" id="KW-0406">Ion transport</keyword>
<evidence type="ECO:0000256" key="3">
    <source>
        <dbReference type="ARBA" id="ARBA00016584"/>
    </source>
</evidence>
<keyword evidence="6" id="KW-0812">Transmembrane</keyword>
<dbReference type="GeneID" id="114433600"/>
<reference evidence="17" key="1">
    <citation type="submission" date="2025-08" db="UniProtKB">
        <authorList>
            <consortium name="RefSeq"/>
        </authorList>
    </citation>
    <scope>IDENTIFICATION</scope>
</reference>
<dbReference type="PANTHER" id="PTHR15929">
    <property type="entry name" value="STORE-OPERATED CALCIUM ENTRY-ASSOCIATED REGULATORY FACTOR"/>
    <property type="match status" value="1"/>
</dbReference>
<dbReference type="AlphaFoldDB" id="A0A6P7ICH7"/>
<proteinExistence type="inferred from homology"/>
<keyword evidence="5" id="KW-0109">Calcium transport</keyword>
<keyword evidence="8" id="KW-0256">Endoplasmic reticulum</keyword>
<keyword evidence="4" id="KW-0813">Transport</keyword>
<evidence type="ECO:0000256" key="1">
    <source>
        <dbReference type="ARBA" id="ARBA00004115"/>
    </source>
</evidence>
<name>A0A6P7ICH7_9TELE</name>
<dbReference type="Pfam" id="PF06682">
    <property type="entry name" value="SARAF"/>
    <property type="match status" value="2"/>
</dbReference>
<evidence type="ECO:0000256" key="14">
    <source>
        <dbReference type="SAM" id="MobiDB-lite"/>
    </source>
</evidence>
<evidence type="ECO:0000256" key="11">
    <source>
        <dbReference type="ARBA" id="ARBA00023065"/>
    </source>
</evidence>
<evidence type="ECO:0000256" key="5">
    <source>
        <dbReference type="ARBA" id="ARBA00022568"/>
    </source>
</evidence>
<feature type="compositionally biased region" description="Polar residues" evidence="14">
    <location>
        <begin position="218"/>
        <end position="228"/>
    </location>
</feature>
<evidence type="ECO:0000256" key="10">
    <source>
        <dbReference type="ARBA" id="ARBA00022989"/>
    </source>
</evidence>
<feature type="region of interest" description="Disordered" evidence="14">
    <location>
        <begin position="203"/>
        <end position="237"/>
    </location>
</feature>
<dbReference type="GO" id="GO:2001256">
    <property type="term" value="P:regulation of store-operated calcium entry"/>
    <property type="evidence" value="ECO:0007669"/>
    <property type="project" value="InterPro"/>
</dbReference>
<evidence type="ECO:0000256" key="6">
    <source>
        <dbReference type="ARBA" id="ARBA00022692"/>
    </source>
</evidence>
<dbReference type="PANTHER" id="PTHR15929:SF0">
    <property type="entry name" value="STORE-OPERATED CALCIUM ENTRY-ASSOCIATED REGULATORY FACTOR"/>
    <property type="match status" value="1"/>
</dbReference>
<dbReference type="GO" id="GO:0006816">
    <property type="term" value="P:calcium ion transport"/>
    <property type="evidence" value="ECO:0007669"/>
    <property type="project" value="UniProtKB-KW"/>
</dbReference>
<dbReference type="InterPro" id="IPR009567">
    <property type="entry name" value="SARAF"/>
</dbReference>
<dbReference type="CTD" id="51669"/>
<feature type="chain" id="PRO_5027620011" description="Store-operated calcium entry-associated regulatory factor" evidence="15">
    <location>
        <begin position="19"/>
        <end position="237"/>
    </location>
</feature>
<keyword evidence="12" id="KW-0472">Membrane</keyword>
<evidence type="ECO:0000256" key="9">
    <source>
        <dbReference type="ARBA" id="ARBA00022837"/>
    </source>
</evidence>
<accession>A0A6P7ICH7</accession>
<evidence type="ECO:0000256" key="7">
    <source>
        <dbReference type="ARBA" id="ARBA00022729"/>
    </source>
</evidence>
<organism evidence="16 17">
    <name type="scientific">Parambassis ranga</name>
    <name type="common">Indian glassy fish</name>
    <dbReference type="NCBI Taxonomy" id="210632"/>
    <lineage>
        <taxon>Eukaryota</taxon>
        <taxon>Metazoa</taxon>
        <taxon>Chordata</taxon>
        <taxon>Craniata</taxon>
        <taxon>Vertebrata</taxon>
        <taxon>Euteleostomi</taxon>
        <taxon>Actinopterygii</taxon>
        <taxon>Neopterygii</taxon>
        <taxon>Teleostei</taxon>
        <taxon>Neoteleostei</taxon>
        <taxon>Acanthomorphata</taxon>
        <taxon>Ovalentaria</taxon>
        <taxon>Ambassidae</taxon>
        <taxon>Parambassis</taxon>
    </lineage>
</organism>
<protein>
    <recommendedName>
        <fullName evidence="3">Store-operated calcium entry-associated regulatory factor</fullName>
    </recommendedName>
    <alternativeName>
        <fullName evidence="13">Transmembrane protein 66</fullName>
    </alternativeName>
</protein>
<dbReference type="RefSeq" id="XP_028258054.1">
    <property type="nucleotide sequence ID" value="XM_028402253.1"/>
</dbReference>
<dbReference type="GO" id="GO:0005789">
    <property type="term" value="C:endoplasmic reticulum membrane"/>
    <property type="evidence" value="ECO:0007669"/>
    <property type="project" value="UniProtKB-SubCell"/>
</dbReference>
<evidence type="ECO:0000313" key="17">
    <source>
        <dbReference type="RefSeq" id="XP_028258054.1"/>
    </source>
</evidence>
<evidence type="ECO:0000313" key="16">
    <source>
        <dbReference type="Proteomes" id="UP000515145"/>
    </source>
</evidence>
<comment type="similarity">
    <text evidence="2">Belongs to the SARAF family.</text>
</comment>
<keyword evidence="9" id="KW-0106">Calcium</keyword>
<evidence type="ECO:0000256" key="13">
    <source>
        <dbReference type="ARBA" id="ARBA00031116"/>
    </source>
</evidence>
<keyword evidence="7 15" id="KW-0732">Signal</keyword>
<keyword evidence="16" id="KW-1185">Reference proteome</keyword>
<evidence type="ECO:0000256" key="12">
    <source>
        <dbReference type="ARBA" id="ARBA00023136"/>
    </source>
</evidence>
<evidence type="ECO:0000256" key="4">
    <source>
        <dbReference type="ARBA" id="ARBA00022448"/>
    </source>
</evidence>
<evidence type="ECO:0000256" key="2">
    <source>
        <dbReference type="ARBA" id="ARBA00006833"/>
    </source>
</evidence>
<keyword evidence="10" id="KW-1133">Transmembrane helix</keyword>
<gene>
    <name evidence="17" type="primary">saraf</name>
</gene>
<dbReference type="Proteomes" id="UP000515145">
    <property type="component" value="Chromosome 1"/>
</dbReference>
<evidence type="ECO:0000256" key="8">
    <source>
        <dbReference type="ARBA" id="ARBA00022824"/>
    </source>
</evidence>
<feature type="signal peptide" evidence="15">
    <location>
        <begin position="1"/>
        <end position="18"/>
    </location>
</feature>